<reference evidence="1" key="2">
    <citation type="submission" date="2023-01" db="EMBL/GenBank/DDBJ databases">
        <title>Draft genome sequence of Algimonas ampicilliniresistens strain NBRC 108219.</title>
        <authorList>
            <person name="Sun Q."/>
            <person name="Mori K."/>
        </authorList>
    </citation>
    <scope>NUCLEOTIDE SEQUENCE</scope>
    <source>
        <strain evidence="1">NBRC 108219</strain>
    </source>
</reference>
<accession>A0ABQ5V6H2</accession>
<dbReference type="EMBL" id="BSNK01000001">
    <property type="protein sequence ID" value="GLQ22675.1"/>
    <property type="molecule type" value="Genomic_DNA"/>
</dbReference>
<sequence length="313" mass="34441">MRILVVTDGRRGIENQALGLAEAIARLAQDHCEVATHTLSHNSVFAALPPSLQLALTRDFGLPEADLVIGCGRQAIAPLIALRRSGRPAFTTFIQDPRTDPSRFDLVIAPEHDELSDPCVETMIGSPNRITRDRIITGTLVETDHLKRLPMPRALFAIGGPSQTHAMGTEIIQTHLSAAKTLRDRGYNLLITTSRRTPDTARVAWEKFASDDASTWLHTPDSAGANPYFAFLGAADVLFVTEDSTNMLTEACATGKPVYRLPMDGKPGKFQQLYDALGARCGVKRWDNKLDIEPYPALDETSRIAEKVLERMR</sequence>
<evidence type="ECO:0000313" key="2">
    <source>
        <dbReference type="Proteomes" id="UP001161391"/>
    </source>
</evidence>
<dbReference type="PANTHER" id="PTHR33986:SF15">
    <property type="entry name" value="MITOCHONDRIAL FISSION PROTEIN ELM1"/>
    <property type="match status" value="1"/>
</dbReference>
<name>A0ABQ5V6H2_9PROT</name>
<dbReference type="SUPFAM" id="SSF53756">
    <property type="entry name" value="UDP-Glycosyltransferase/glycogen phosphorylase"/>
    <property type="match status" value="1"/>
</dbReference>
<dbReference type="RefSeq" id="WP_284387278.1">
    <property type="nucleotide sequence ID" value="NZ_BSNK01000001.1"/>
</dbReference>
<gene>
    <name evidence="1" type="ORF">GCM10007853_05490</name>
</gene>
<dbReference type="Pfam" id="PF06258">
    <property type="entry name" value="Mito_fiss_Elm1"/>
    <property type="match status" value="1"/>
</dbReference>
<keyword evidence="2" id="KW-1185">Reference proteome</keyword>
<dbReference type="InterPro" id="IPR009367">
    <property type="entry name" value="Elm1-like"/>
</dbReference>
<comment type="caution">
    <text evidence="1">The sequence shown here is derived from an EMBL/GenBank/DDBJ whole genome shotgun (WGS) entry which is preliminary data.</text>
</comment>
<proteinExistence type="predicted"/>
<evidence type="ECO:0000313" key="1">
    <source>
        <dbReference type="EMBL" id="GLQ22675.1"/>
    </source>
</evidence>
<reference evidence="1" key="1">
    <citation type="journal article" date="2014" name="Int. J. Syst. Evol. Microbiol.">
        <title>Complete genome of a new Firmicutes species belonging to the dominant human colonic microbiota ('Ruminococcus bicirculans') reveals two chromosomes and a selective capacity to utilize plant glucans.</title>
        <authorList>
            <consortium name="NISC Comparative Sequencing Program"/>
            <person name="Wegmann U."/>
            <person name="Louis P."/>
            <person name="Goesmann A."/>
            <person name="Henrissat B."/>
            <person name="Duncan S.H."/>
            <person name="Flint H.J."/>
        </authorList>
    </citation>
    <scope>NUCLEOTIDE SEQUENCE</scope>
    <source>
        <strain evidence="1">NBRC 108219</strain>
    </source>
</reference>
<dbReference type="PANTHER" id="PTHR33986">
    <property type="entry name" value="OS02G0535700 PROTEIN"/>
    <property type="match status" value="1"/>
</dbReference>
<protein>
    <submittedName>
        <fullName evidence="1">Nucleoside-diphosphate sugar epimerase</fullName>
    </submittedName>
</protein>
<dbReference type="Proteomes" id="UP001161391">
    <property type="component" value="Unassembled WGS sequence"/>
</dbReference>
<organism evidence="1 2">
    <name type="scientific">Algimonas ampicilliniresistens</name>
    <dbReference type="NCBI Taxonomy" id="1298735"/>
    <lineage>
        <taxon>Bacteria</taxon>
        <taxon>Pseudomonadati</taxon>
        <taxon>Pseudomonadota</taxon>
        <taxon>Alphaproteobacteria</taxon>
        <taxon>Maricaulales</taxon>
        <taxon>Robiginitomaculaceae</taxon>
        <taxon>Algimonas</taxon>
    </lineage>
</organism>